<keyword evidence="2" id="KW-1185">Reference proteome</keyword>
<accession>A0ABQ0DHT2</accession>
<evidence type="ECO:0000313" key="1">
    <source>
        <dbReference type="EMBL" id="GAB1222403.1"/>
    </source>
</evidence>
<protein>
    <submittedName>
        <fullName evidence="1">Uncharacterized protein</fullName>
    </submittedName>
</protein>
<reference evidence="1 2" key="1">
    <citation type="journal article" date="2019" name="PLoS Negl. Trop. Dis.">
        <title>Whole genome sequencing of Entamoeba nuttalli reveals mammalian host-related molecular signatures and a novel octapeptide-repeat surface protein.</title>
        <authorList>
            <person name="Tanaka M."/>
            <person name="Makiuchi T."/>
            <person name="Komiyama T."/>
            <person name="Shiina T."/>
            <person name="Osaki K."/>
            <person name="Tachibana H."/>
        </authorList>
    </citation>
    <scope>NUCLEOTIDE SEQUENCE [LARGE SCALE GENOMIC DNA]</scope>
    <source>
        <strain evidence="1 2">P19-061405</strain>
    </source>
</reference>
<dbReference type="Proteomes" id="UP001628156">
    <property type="component" value="Unassembled WGS sequence"/>
</dbReference>
<organism evidence="1 2">
    <name type="scientific">Entamoeba nuttalli</name>
    <dbReference type="NCBI Taxonomy" id="412467"/>
    <lineage>
        <taxon>Eukaryota</taxon>
        <taxon>Amoebozoa</taxon>
        <taxon>Evosea</taxon>
        <taxon>Archamoebae</taxon>
        <taxon>Mastigamoebida</taxon>
        <taxon>Entamoebidae</taxon>
        <taxon>Entamoeba</taxon>
    </lineage>
</organism>
<sequence length="61" mass="6903">MKSATTIVWNSDSSQINVDMITLKTDLFRTKANCDLRFNVKLSTDDSSNDDTKINENIYGI</sequence>
<proteinExistence type="predicted"/>
<dbReference type="EMBL" id="BAAFRS010000107">
    <property type="protein sequence ID" value="GAB1222403.1"/>
    <property type="molecule type" value="Genomic_DNA"/>
</dbReference>
<evidence type="ECO:0000313" key="2">
    <source>
        <dbReference type="Proteomes" id="UP001628156"/>
    </source>
</evidence>
<gene>
    <name evidence="1" type="ORF">ENUP19_0107G0012</name>
</gene>
<name>A0ABQ0DHT2_9EUKA</name>
<comment type="caution">
    <text evidence="1">The sequence shown here is derived from an EMBL/GenBank/DDBJ whole genome shotgun (WGS) entry which is preliminary data.</text>
</comment>